<sequence>MDAEYTRANESIEMNESPKTGENGSRRRSGASDEFNSPECDSITPSSHPLTTRLLTESCGGHGHRVPMDGSSRRTETMYFEDGQRKIDYILAYEDYVGKEAEKKEDRRKTFELNLQKKYGLLLETVDKSSATDGKTYFVKVHAPFEVLCTFAEKLHIKVPVKENQVQRDTTLRSCMEKLYKLSPDVIRADVEYFTAPFQMSHRDAFLIHDQEAFFSETTRNRIVYYVLSRCGYTEEEDEAKVRFGIERLLSNGTYSAAYPLHDSLAGVDSLLTSDAESKYWKETADAHGGSERLVLYSEWARPARFYKQQPLNFIRKYFGEKIALYFAWLGFYTFMLFIAAVVGTGCFIYGLCTMDDGVWSKEICDAKIGGRFIMCPQCDKQCTYWRLNITCSSSKQTYLFDNPATVFFAAFMGIWVTLFLEMWKRYQATLDYEWDLVATEEDEEQLRPEYEAKCTRRKYNPITQAQDPYMPCGTLAWRACASAITVIFWILLVLASIVGIIVYRLAVFFVLASRLPKELTKNEVIDSFLTPQMATAITASCLNFAIIMVLNYFYVKVAIWITDMEMPKTQIEYENRLTIKMFLFQFVNYYSSIFYIAFFKGKFVGYPGGYIYLFGRFRNEECEPAGCLVELTTQLTIIMVGKQIWGNIQEVVFPWVMNKLSSRSARKATHTRIRTRWEHDYNLQDLGRLGLFHEYLEMIVQFGFTTLFVVSFPLAPLLALLNNIIEIRVDAWKFTTQFRRPTPSHARNIGVWQQILSSIAILSVVTNAIIVAFTSDMLPRLVYYYSHHSLLNGTEEHSMEGYVDYSLSVFHIADFQERNRPDAAALPYWFSNETDVTCRYRDFRYPPEHPKRYRFSTRYWHILAAKLAFIIVMEHAVFVAKFLIAYLIPDVPQDIKDKMKREKLLTQRLLHEFEINRLKSSLKERDEVDDVGEEEEAVLAV</sequence>
<dbReference type="GO" id="GO:0005254">
    <property type="term" value="F:chloride channel activity"/>
    <property type="evidence" value="ECO:0007669"/>
    <property type="project" value="TreeGrafter"/>
</dbReference>
<dbReference type="RefSeq" id="XP_032833942.1">
    <property type="nucleotide sequence ID" value="XM_032978051.1"/>
</dbReference>
<dbReference type="InterPro" id="IPR049452">
    <property type="entry name" value="Anoctamin_TM"/>
</dbReference>
<evidence type="ECO:0000256" key="2">
    <source>
        <dbReference type="ARBA" id="ARBA00009671"/>
    </source>
</evidence>
<evidence type="ECO:0000256" key="9">
    <source>
        <dbReference type="SAM" id="MobiDB-lite"/>
    </source>
</evidence>
<feature type="transmembrane region" description="Helical" evidence="8">
    <location>
        <begin position="405"/>
        <end position="424"/>
    </location>
</feature>
<dbReference type="Proteomes" id="UP001318040">
    <property type="component" value="Chromosome 65"/>
</dbReference>
<accession>A0AAJ7UFP5</accession>
<feature type="transmembrane region" description="Helical" evidence="8">
    <location>
        <begin position="487"/>
        <end position="514"/>
    </location>
</feature>
<keyword evidence="4 8" id="KW-0812">Transmembrane</keyword>
<dbReference type="PANTHER" id="PTHR12308">
    <property type="entry name" value="ANOCTAMIN"/>
    <property type="match status" value="1"/>
</dbReference>
<keyword evidence="5 8" id="KW-1133">Transmembrane helix</keyword>
<evidence type="ECO:0000259" key="11">
    <source>
        <dbReference type="Pfam" id="PF16178"/>
    </source>
</evidence>
<evidence type="ECO:0000256" key="1">
    <source>
        <dbReference type="ARBA" id="ARBA00004651"/>
    </source>
</evidence>
<name>A0AAJ7UFP5_PETMA</name>
<organism evidence="12 13">
    <name type="scientific">Petromyzon marinus</name>
    <name type="common">Sea lamprey</name>
    <dbReference type="NCBI Taxonomy" id="7757"/>
    <lineage>
        <taxon>Eukaryota</taxon>
        <taxon>Metazoa</taxon>
        <taxon>Chordata</taxon>
        <taxon>Craniata</taxon>
        <taxon>Vertebrata</taxon>
        <taxon>Cyclostomata</taxon>
        <taxon>Hyperoartia</taxon>
        <taxon>Petromyzontiformes</taxon>
        <taxon>Petromyzontidae</taxon>
        <taxon>Petromyzon</taxon>
    </lineage>
</organism>
<evidence type="ECO:0000256" key="5">
    <source>
        <dbReference type="ARBA" id="ARBA00022989"/>
    </source>
</evidence>
<feature type="transmembrane region" description="Helical" evidence="8">
    <location>
        <begin position="534"/>
        <end position="562"/>
    </location>
</feature>
<feature type="transmembrane region" description="Helical" evidence="8">
    <location>
        <begin position="860"/>
        <end position="889"/>
    </location>
</feature>
<dbReference type="AlphaFoldDB" id="A0AAJ7UFP5"/>
<dbReference type="InterPro" id="IPR007632">
    <property type="entry name" value="Anoctamin"/>
</dbReference>
<reference evidence="13" key="1">
    <citation type="submission" date="2025-08" db="UniProtKB">
        <authorList>
            <consortium name="RefSeq"/>
        </authorList>
    </citation>
    <scope>IDENTIFICATION</scope>
    <source>
        <tissue evidence="13">Sperm</tissue>
    </source>
</reference>
<feature type="compositionally biased region" description="Polar residues" evidence="9">
    <location>
        <begin position="8"/>
        <end position="23"/>
    </location>
</feature>
<evidence type="ECO:0000256" key="7">
    <source>
        <dbReference type="ARBA" id="ARBA00023180"/>
    </source>
</evidence>
<evidence type="ECO:0000259" key="10">
    <source>
        <dbReference type="Pfam" id="PF04547"/>
    </source>
</evidence>
<comment type="subcellular location">
    <subcellularLocation>
        <location evidence="1">Cell membrane</location>
        <topology evidence="1">Multi-pass membrane protein</topology>
    </subcellularLocation>
    <subcellularLocation>
        <location evidence="8">Membrane</location>
        <topology evidence="8">Multi-pass membrane protein</topology>
    </subcellularLocation>
</comment>
<dbReference type="GO" id="GO:0046983">
    <property type="term" value="F:protein dimerization activity"/>
    <property type="evidence" value="ECO:0007669"/>
    <property type="project" value="InterPro"/>
</dbReference>
<gene>
    <name evidence="13" type="primary">LOC116956437</name>
</gene>
<protein>
    <recommendedName>
        <fullName evidence="8">Anoctamin</fullName>
    </recommendedName>
</protein>
<keyword evidence="3" id="KW-1003">Cell membrane</keyword>
<comment type="similarity">
    <text evidence="2 8">Belongs to the anoctamin family.</text>
</comment>
<feature type="transmembrane region" description="Helical" evidence="8">
    <location>
        <begin position="699"/>
        <end position="722"/>
    </location>
</feature>
<dbReference type="GO" id="GO:0005886">
    <property type="term" value="C:plasma membrane"/>
    <property type="evidence" value="ECO:0007669"/>
    <property type="project" value="UniProtKB-SubCell"/>
</dbReference>
<dbReference type="KEGG" id="pmrn:116956437"/>
<evidence type="ECO:0000313" key="12">
    <source>
        <dbReference type="Proteomes" id="UP001318040"/>
    </source>
</evidence>
<dbReference type="InterPro" id="IPR032394">
    <property type="entry name" value="Anoct_dimer"/>
</dbReference>
<feature type="transmembrane region" description="Helical" evidence="8">
    <location>
        <begin position="323"/>
        <end position="352"/>
    </location>
</feature>
<evidence type="ECO:0000313" key="13">
    <source>
        <dbReference type="RefSeq" id="XP_032833942.1"/>
    </source>
</evidence>
<dbReference type="PANTHER" id="PTHR12308:SF84">
    <property type="entry name" value="ANOCTAMIN"/>
    <property type="match status" value="1"/>
</dbReference>
<feature type="domain" description="Anoctamin transmembrane" evidence="10">
    <location>
        <begin position="315"/>
        <end position="903"/>
    </location>
</feature>
<feature type="transmembrane region" description="Helical" evidence="8">
    <location>
        <begin position="583"/>
        <end position="600"/>
    </location>
</feature>
<keyword evidence="12" id="KW-1185">Reference proteome</keyword>
<evidence type="ECO:0000256" key="4">
    <source>
        <dbReference type="ARBA" id="ARBA00022692"/>
    </source>
</evidence>
<evidence type="ECO:0000256" key="6">
    <source>
        <dbReference type="ARBA" id="ARBA00023136"/>
    </source>
</evidence>
<dbReference type="Pfam" id="PF04547">
    <property type="entry name" value="Anoctamin"/>
    <property type="match status" value="1"/>
</dbReference>
<dbReference type="GeneID" id="116956437"/>
<evidence type="ECO:0000256" key="3">
    <source>
        <dbReference type="ARBA" id="ARBA00022475"/>
    </source>
</evidence>
<feature type="region of interest" description="Disordered" evidence="9">
    <location>
        <begin position="1"/>
        <end position="50"/>
    </location>
</feature>
<feature type="domain" description="Anoctamin dimerisation" evidence="11">
    <location>
        <begin position="79"/>
        <end position="312"/>
    </location>
</feature>
<feature type="transmembrane region" description="Helical" evidence="8">
    <location>
        <begin position="756"/>
        <end position="776"/>
    </location>
</feature>
<proteinExistence type="inferred from homology"/>
<evidence type="ECO:0000256" key="8">
    <source>
        <dbReference type="RuleBase" id="RU280814"/>
    </source>
</evidence>
<dbReference type="Pfam" id="PF16178">
    <property type="entry name" value="Anoct_dimer"/>
    <property type="match status" value="1"/>
</dbReference>
<keyword evidence="7" id="KW-0325">Glycoprotein</keyword>
<keyword evidence="6 8" id="KW-0472">Membrane</keyword>